<dbReference type="Proteomes" id="UP000807342">
    <property type="component" value="Unassembled WGS sequence"/>
</dbReference>
<protein>
    <submittedName>
        <fullName evidence="2">Uncharacterized protein</fullName>
    </submittedName>
</protein>
<feature type="region of interest" description="Disordered" evidence="1">
    <location>
        <begin position="197"/>
        <end position="242"/>
    </location>
</feature>
<proteinExistence type="predicted"/>
<dbReference type="EMBL" id="MU152646">
    <property type="protein sequence ID" value="KAF9440304.1"/>
    <property type="molecule type" value="Genomic_DNA"/>
</dbReference>
<reference evidence="2" key="1">
    <citation type="submission" date="2020-11" db="EMBL/GenBank/DDBJ databases">
        <authorList>
            <consortium name="DOE Joint Genome Institute"/>
            <person name="Ahrendt S."/>
            <person name="Riley R."/>
            <person name="Andreopoulos W."/>
            <person name="Labutti K."/>
            <person name="Pangilinan J."/>
            <person name="Ruiz-Duenas F.J."/>
            <person name="Barrasa J.M."/>
            <person name="Sanchez-Garcia M."/>
            <person name="Camarero S."/>
            <person name="Miyauchi S."/>
            <person name="Serrano A."/>
            <person name="Linde D."/>
            <person name="Babiker R."/>
            <person name="Drula E."/>
            <person name="Ayuso-Fernandez I."/>
            <person name="Pacheco R."/>
            <person name="Padilla G."/>
            <person name="Ferreira P."/>
            <person name="Barriuso J."/>
            <person name="Kellner H."/>
            <person name="Castanera R."/>
            <person name="Alfaro M."/>
            <person name="Ramirez L."/>
            <person name="Pisabarro A.G."/>
            <person name="Kuo A."/>
            <person name="Tritt A."/>
            <person name="Lipzen A."/>
            <person name="He G."/>
            <person name="Yan M."/>
            <person name="Ng V."/>
            <person name="Cullen D."/>
            <person name="Martin F."/>
            <person name="Rosso M.-N."/>
            <person name="Henrissat B."/>
            <person name="Hibbett D."/>
            <person name="Martinez A.T."/>
            <person name="Grigoriev I.V."/>
        </authorList>
    </citation>
    <scope>NUCLEOTIDE SEQUENCE</scope>
    <source>
        <strain evidence="2">MF-IS2</strain>
    </source>
</reference>
<evidence type="ECO:0000256" key="1">
    <source>
        <dbReference type="SAM" id="MobiDB-lite"/>
    </source>
</evidence>
<sequence length="418" mass="45206">MPHKAKTKPASNAPMAFKPSSNMECFLTLMNQNCRLASQFTAMELMSITQVKWEQVLQDLLAMKFIKVDKAIPTNMTDAAPNEEDDIKYSETEISPAEDLTNCIACFRKWFKSNNIPDNTQKALTDNIRWLTMMFSLIPAPHCCPTPLPCICPHQADAPPCNHLHVDDISTPPPCVQPHHNDEDIPMELATPTHAFSEAASQTPAPSHKASTPPPPPAAAATLPAVAASNPPAGPHGHAPYAGTVARNLNPAAPPFMRGLPCAPVAQPPAQAQQPVSSKCLKQPFFVTRGPSCHQFFIKVPAIPSDTSLSTMVITANRTLMWAKSTLKVDSACLSPHGITCATATVPSTLDLDIIEATLSGRLTGAHVSIPASRSFIKIVDVPFFKSGTMDPFSSTEVDAQLQHSIIPLDFIVHWCYV</sequence>
<feature type="compositionally biased region" description="Low complexity" evidence="1">
    <location>
        <begin position="219"/>
        <end position="240"/>
    </location>
</feature>
<evidence type="ECO:0000313" key="2">
    <source>
        <dbReference type="EMBL" id="KAF9440304.1"/>
    </source>
</evidence>
<organism evidence="2 3">
    <name type="scientific">Macrolepiota fuliginosa MF-IS2</name>
    <dbReference type="NCBI Taxonomy" id="1400762"/>
    <lineage>
        <taxon>Eukaryota</taxon>
        <taxon>Fungi</taxon>
        <taxon>Dikarya</taxon>
        <taxon>Basidiomycota</taxon>
        <taxon>Agaricomycotina</taxon>
        <taxon>Agaricomycetes</taxon>
        <taxon>Agaricomycetidae</taxon>
        <taxon>Agaricales</taxon>
        <taxon>Agaricineae</taxon>
        <taxon>Agaricaceae</taxon>
        <taxon>Macrolepiota</taxon>
    </lineage>
</organism>
<evidence type="ECO:0000313" key="3">
    <source>
        <dbReference type="Proteomes" id="UP000807342"/>
    </source>
</evidence>
<keyword evidence="3" id="KW-1185">Reference proteome</keyword>
<accession>A0A9P6BW08</accession>
<comment type="caution">
    <text evidence="2">The sequence shown here is derived from an EMBL/GenBank/DDBJ whole genome shotgun (WGS) entry which is preliminary data.</text>
</comment>
<dbReference type="AlphaFoldDB" id="A0A9P6BW08"/>
<gene>
    <name evidence="2" type="ORF">P691DRAFT_767953</name>
</gene>
<name>A0A9P6BW08_9AGAR</name>